<dbReference type="AlphaFoldDB" id="A0A382EJC1"/>
<name>A0A382EJC1_9ZZZZ</name>
<feature type="non-terminal residue" evidence="1">
    <location>
        <position position="1"/>
    </location>
</feature>
<accession>A0A382EJC1</accession>
<proteinExistence type="predicted"/>
<dbReference type="Gene3D" id="3.40.50.970">
    <property type="match status" value="1"/>
</dbReference>
<dbReference type="EMBL" id="UINC01044824">
    <property type="protein sequence ID" value="SVB50790.1"/>
    <property type="molecule type" value="Genomic_DNA"/>
</dbReference>
<sequence>AYKEAVKFGDLASGPYPEIETIFTEVYEEMPWHLREQYDEGRGD</sequence>
<protein>
    <recommendedName>
        <fullName evidence="2">Branched-chain alpha-keto acid dehydrogenase E1 component alpha chain</fullName>
    </recommendedName>
</protein>
<organism evidence="1">
    <name type="scientific">marine metagenome</name>
    <dbReference type="NCBI Taxonomy" id="408172"/>
    <lineage>
        <taxon>unclassified sequences</taxon>
        <taxon>metagenomes</taxon>
        <taxon>ecological metagenomes</taxon>
    </lineage>
</organism>
<reference evidence="1" key="1">
    <citation type="submission" date="2018-05" db="EMBL/GenBank/DDBJ databases">
        <authorList>
            <person name="Lanie J.A."/>
            <person name="Ng W.-L."/>
            <person name="Kazmierczak K.M."/>
            <person name="Andrzejewski T.M."/>
            <person name="Davidsen T.M."/>
            <person name="Wayne K.J."/>
            <person name="Tettelin H."/>
            <person name="Glass J.I."/>
            <person name="Rusch D."/>
            <person name="Podicherti R."/>
            <person name="Tsui H.-C.T."/>
            <person name="Winkler M.E."/>
        </authorList>
    </citation>
    <scope>NUCLEOTIDE SEQUENCE</scope>
</reference>
<evidence type="ECO:0000313" key="1">
    <source>
        <dbReference type="EMBL" id="SVB50790.1"/>
    </source>
</evidence>
<evidence type="ECO:0008006" key="2">
    <source>
        <dbReference type="Google" id="ProtNLM"/>
    </source>
</evidence>
<gene>
    <name evidence="1" type="ORF">METZ01_LOCUS203644</name>
</gene>